<dbReference type="InterPro" id="IPR051454">
    <property type="entry name" value="RNA/ubiquinone_mod_enzymes"/>
</dbReference>
<keyword evidence="2" id="KW-1185">Reference proteome</keyword>
<dbReference type="PROSITE" id="PS01276">
    <property type="entry name" value="PEPTIDASE_U32"/>
    <property type="match status" value="1"/>
</dbReference>
<evidence type="ECO:0000313" key="2">
    <source>
        <dbReference type="Proteomes" id="UP001168575"/>
    </source>
</evidence>
<dbReference type="Proteomes" id="UP001168575">
    <property type="component" value="Unassembled WGS sequence"/>
</dbReference>
<dbReference type="Pfam" id="PF01136">
    <property type="entry name" value="Peptidase_U32"/>
    <property type="match status" value="1"/>
</dbReference>
<feature type="non-terminal residue" evidence="1">
    <location>
        <position position="1"/>
    </location>
</feature>
<name>A0AA43UBD9_9ACTN</name>
<evidence type="ECO:0000313" key="1">
    <source>
        <dbReference type="EMBL" id="MDO4842279.1"/>
    </source>
</evidence>
<dbReference type="SUPFAM" id="SSF51412">
    <property type="entry name" value="Inosine monophosphate dehydrogenase (IMPDH)"/>
    <property type="match status" value="1"/>
</dbReference>
<gene>
    <name evidence="1" type="ORF">Q3982_06345</name>
</gene>
<organism evidence="1 2">
    <name type="scientific">Phoenicibacter congonensis</name>
    <dbReference type="NCBI Taxonomy" id="1944646"/>
    <lineage>
        <taxon>Bacteria</taxon>
        <taxon>Bacillati</taxon>
        <taxon>Actinomycetota</taxon>
        <taxon>Coriobacteriia</taxon>
        <taxon>Eggerthellales</taxon>
        <taxon>Eggerthellaceae</taxon>
        <taxon>Phoenicibacter</taxon>
    </lineage>
</organism>
<sequence>PAGSPASLNAAVRGGADAVYLGLDNFNARRSADNFTTETLKDACDYCHSRGVKVYVTVNTIIITKELPELLRMVEKAHVAGADAFIVQDVGIAAAISDVFGPEKVHISTQMNIHNVAGVHAAKALGAGRITLARELSLGEIEQICDAAHELDMEIECFAHGAICVCYSGQCLMSSCIGARSANRGMCAQACRLPYSLLRGDEKANVKRAGSAPSVAKRHVHN</sequence>
<reference evidence="1" key="1">
    <citation type="submission" date="2023-07" db="EMBL/GenBank/DDBJ databases">
        <title>Between Cages and Wild: Unraveling the Impact of Captivity on Animal Microbiomes and Antimicrobial Resistance.</title>
        <authorList>
            <person name="Schmartz G.P."/>
            <person name="Rehner J."/>
            <person name="Schuff M.J."/>
            <person name="Becker S.L."/>
            <person name="Kravczyk M."/>
            <person name="Gurevich A."/>
            <person name="Francke R."/>
            <person name="Mueller R."/>
            <person name="Keller V."/>
            <person name="Keller A."/>
        </authorList>
    </citation>
    <scope>NUCLEOTIDE SEQUENCE</scope>
    <source>
        <strain evidence="1">S12M_St_49</strain>
    </source>
</reference>
<dbReference type="PANTHER" id="PTHR30217">
    <property type="entry name" value="PEPTIDASE U32 FAMILY"/>
    <property type="match status" value="1"/>
</dbReference>
<dbReference type="AlphaFoldDB" id="A0AA43UBD9"/>
<proteinExistence type="predicted"/>
<dbReference type="InterPro" id="IPR001539">
    <property type="entry name" value="Peptidase_U32"/>
</dbReference>
<dbReference type="PANTHER" id="PTHR30217:SF10">
    <property type="entry name" value="23S RRNA 5-HYDROXYCYTIDINE C2501 SYNTHASE"/>
    <property type="match status" value="1"/>
</dbReference>
<dbReference type="EMBL" id="JAUMVS010000132">
    <property type="protein sequence ID" value="MDO4842279.1"/>
    <property type="molecule type" value="Genomic_DNA"/>
</dbReference>
<accession>A0AA43UBD9</accession>
<comment type="caution">
    <text evidence="1">The sequence shown here is derived from an EMBL/GenBank/DDBJ whole genome shotgun (WGS) entry which is preliminary data.</text>
</comment>
<protein>
    <submittedName>
        <fullName evidence="1">Peptidase U32 family protein</fullName>
    </submittedName>
</protein>